<dbReference type="Pfam" id="PF13181">
    <property type="entry name" value="TPR_8"/>
    <property type="match status" value="1"/>
</dbReference>
<feature type="repeat" description="TPR" evidence="3">
    <location>
        <begin position="630"/>
        <end position="663"/>
    </location>
</feature>
<name>A0A8H7Y541_PSICU</name>
<dbReference type="GO" id="GO:0007091">
    <property type="term" value="P:metaphase/anaphase transition of mitotic cell cycle"/>
    <property type="evidence" value="ECO:0007669"/>
    <property type="project" value="TreeGrafter"/>
</dbReference>
<dbReference type="SMART" id="SM00028">
    <property type="entry name" value="TPR"/>
    <property type="match status" value="7"/>
</dbReference>
<dbReference type="PROSITE" id="PS50293">
    <property type="entry name" value="TPR_REGION"/>
    <property type="match status" value="1"/>
</dbReference>
<dbReference type="Pfam" id="PF12895">
    <property type="entry name" value="ANAPC3"/>
    <property type="match status" value="1"/>
</dbReference>
<dbReference type="Gene3D" id="1.25.40.10">
    <property type="entry name" value="Tetratricopeptide repeat domain"/>
    <property type="match status" value="4"/>
</dbReference>
<gene>
    <name evidence="5" type="ORF">JR316_003530</name>
</gene>
<sequence length="787" mass="87984">MQSESTTSFYPHLRQRFQSLVWSCLDADLTKSAVFHAERYFSMDRTNHEARHLYATSLLREGQTYSALHLVNGAHDELCTGCLEIKASCSMKLGRHRQAREALECTLRDTNYVSSASSSSRIAHSFPEEAVLRCRSGTTAFKGNLPEKASRSFQDALALNPYLWEAFEGLCALGTIPDIDELFPPRPPPVKRGPPEDIPPKSAPVATGAGFFTPDTGNGGNLFRQWKPDISQPQPFRMAPPPEPSHTFYPFSPEDNSYLVSRPQPTSNSLAQAVSRPLSSADEAGPVQKRMRSTTQQPEGLKAKASKSSLDDPLKKARARPALSFANIFSSSGRRSQPTTSSRTNAAPGKSNAQPATGHIATRRSTRLQTGTGPKQLHSKQSSTRDRRRPTTHSRTQSNTESEKDEGLTVGGEVAYSPSPPAALSPRSEASPSPSNWTSAQEQLAQEEYEHEQAEHYIYELVRSFARSTRALALYDCQKCLDELEQLPHVHQNSCTVLAMVGRAQYERQDFSSAERAFKTLRREDPYRLWDLEVYSSLLWHLQRSVELSFLAQELLNINPQSPQAWITIGNLFSLQKERQQALTSFRRAIQLDPTCAYAYTLSGHESIDEDLNKAINFFQSALRADARHYNAWYGLGTCYLRMSKVRLAEYHFRKASEIHPKNAVLLGCVGMAVERRGDRETALSLFNEAIRIAPDNALVRYRRAKIYVSMRKYTAAVEDLELLRSTTPDESNVVFQLAKAYRLLGNVVKSAQTLAAARDISPKSISKIKKLLETVKDEGDEQMDEG</sequence>
<dbReference type="InterPro" id="IPR019734">
    <property type="entry name" value="TPR_rpt"/>
</dbReference>
<dbReference type="GO" id="GO:0016567">
    <property type="term" value="P:protein ubiquitination"/>
    <property type="evidence" value="ECO:0007669"/>
    <property type="project" value="TreeGrafter"/>
</dbReference>
<accession>A0A8H7Y541</accession>
<reference evidence="5" key="1">
    <citation type="submission" date="2021-02" db="EMBL/GenBank/DDBJ databases">
        <title>Psilocybe cubensis genome.</title>
        <authorList>
            <person name="Mckernan K.J."/>
            <person name="Crawford S."/>
            <person name="Trippe A."/>
            <person name="Kane L.T."/>
            <person name="Mclaughlin S."/>
        </authorList>
    </citation>
    <scope>NUCLEOTIDE SEQUENCE [LARGE SCALE GENOMIC DNA]</scope>
    <source>
        <strain evidence="5">MGC-MH-2018</strain>
    </source>
</reference>
<dbReference type="PROSITE" id="PS50005">
    <property type="entry name" value="TPR"/>
    <property type="match status" value="3"/>
</dbReference>
<protein>
    <recommendedName>
        <fullName evidence="6">TPR-like protein</fullName>
    </recommendedName>
</protein>
<dbReference type="EMBL" id="JAFIQS010000003">
    <property type="protein sequence ID" value="KAG5171444.1"/>
    <property type="molecule type" value="Genomic_DNA"/>
</dbReference>
<dbReference type="GO" id="GO:0031145">
    <property type="term" value="P:anaphase-promoting complex-dependent catabolic process"/>
    <property type="evidence" value="ECO:0007669"/>
    <property type="project" value="TreeGrafter"/>
</dbReference>
<feature type="compositionally biased region" description="Polar residues" evidence="4">
    <location>
        <begin position="327"/>
        <end position="355"/>
    </location>
</feature>
<dbReference type="Pfam" id="PF13432">
    <property type="entry name" value="TPR_16"/>
    <property type="match status" value="2"/>
</dbReference>
<dbReference type="GO" id="GO:0005737">
    <property type="term" value="C:cytoplasm"/>
    <property type="evidence" value="ECO:0007669"/>
    <property type="project" value="TreeGrafter"/>
</dbReference>
<dbReference type="AlphaFoldDB" id="A0A8H7Y541"/>
<dbReference type="InterPro" id="IPR011990">
    <property type="entry name" value="TPR-like_helical_dom_sf"/>
</dbReference>
<evidence type="ECO:0000256" key="2">
    <source>
        <dbReference type="ARBA" id="ARBA00038210"/>
    </source>
</evidence>
<dbReference type="PANTHER" id="PTHR12558:SF13">
    <property type="entry name" value="CELL DIVISION CYCLE PROTEIN 27 HOMOLOG"/>
    <property type="match status" value="1"/>
</dbReference>
<comment type="caution">
    <text evidence="5">The sequence shown here is derived from an EMBL/GenBank/DDBJ whole genome shotgun (WGS) entry which is preliminary data.</text>
</comment>
<evidence type="ECO:0000256" key="1">
    <source>
        <dbReference type="ARBA" id="ARBA00022803"/>
    </source>
</evidence>
<evidence type="ECO:0000256" key="4">
    <source>
        <dbReference type="SAM" id="MobiDB-lite"/>
    </source>
</evidence>
<feature type="compositionally biased region" description="Low complexity" evidence="4">
    <location>
        <begin position="424"/>
        <end position="444"/>
    </location>
</feature>
<evidence type="ECO:0000313" key="5">
    <source>
        <dbReference type="EMBL" id="KAG5171444.1"/>
    </source>
</evidence>
<comment type="similarity">
    <text evidence="2">Belongs to the APC3/CDC27 family.</text>
</comment>
<dbReference type="SUPFAM" id="SSF48452">
    <property type="entry name" value="TPR-like"/>
    <property type="match status" value="2"/>
</dbReference>
<feature type="compositionally biased region" description="Polar residues" evidence="4">
    <location>
        <begin position="254"/>
        <end position="272"/>
    </location>
</feature>
<proteinExistence type="inferred from homology"/>
<dbReference type="GO" id="GO:0005680">
    <property type="term" value="C:anaphase-promoting complex"/>
    <property type="evidence" value="ECO:0007669"/>
    <property type="project" value="TreeGrafter"/>
</dbReference>
<dbReference type="PANTHER" id="PTHR12558">
    <property type="entry name" value="CELL DIVISION CYCLE 16,23,27"/>
    <property type="match status" value="1"/>
</dbReference>
<evidence type="ECO:0008006" key="6">
    <source>
        <dbReference type="Google" id="ProtNLM"/>
    </source>
</evidence>
<feature type="repeat" description="TPR" evidence="3">
    <location>
        <begin position="664"/>
        <end position="697"/>
    </location>
</feature>
<feature type="region of interest" description="Disordered" evidence="4">
    <location>
        <begin position="216"/>
        <end position="449"/>
    </location>
</feature>
<feature type="repeat" description="TPR" evidence="3">
    <location>
        <begin position="563"/>
        <end position="596"/>
    </location>
</feature>
<organism evidence="5">
    <name type="scientific">Psilocybe cubensis</name>
    <name type="common">Psychedelic mushroom</name>
    <name type="synonym">Stropharia cubensis</name>
    <dbReference type="NCBI Taxonomy" id="181762"/>
    <lineage>
        <taxon>Eukaryota</taxon>
        <taxon>Fungi</taxon>
        <taxon>Dikarya</taxon>
        <taxon>Basidiomycota</taxon>
        <taxon>Agaricomycotina</taxon>
        <taxon>Agaricomycetes</taxon>
        <taxon>Agaricomycetidae</taxon>
        <taxon>Agaricales</taxon>
        <taxon>Agaricineae</taxon>
        <taxon>Strophariaceae</taxon>
        <taxon>Psilocybe</taxon>
    </lineage>
</organism>
<keyword evidence="1 3" id="KW-0802">TPR repeat</keyword>
<evidence type="ECO:0000256" key="3">
    <source>
        <dbReference type="PROSITE-ProRule" id="PRU00339"/>
    </source>
</evidence>
<dbReference type="GO" id="GO:0051301">
    <property type="term" value="P:cell division"/>
    <property type="evidence" value="ECO:0007669"/>
    <property type="project" value="TreeGrafter"/>
</dbReference>
<dbReference type="OrthoDB" id="10248520at2759"/>